<protein>
    <submittedName>
        <fullName evidence="1">Uncharacterized protein</fullName>
    </submittedName>
</protein>
<keyword evidence="2" id="KW-1185">Reference proteome</keyword>
<dbReference type="Proteomes" id="UP000297567">
    <property type="component" value="Unassembled WGS sequence"/>
</dbReference>
<sequence>MKLVSRINLKEIKAIRVNPIGSKFTHELSPKEVNPTFHSPDRKVSERISMLVEIIRELQRESDWKIEFDTWEE</sequence>
<dbReference type="EMBL" id="RQGH01000035">
    <property type="protein sequence ID" value="TGL58588.1"/>
    <property type="molecule type" value="Genomic_DNA"/>
</dbReference>
<dbReference type="AlphaFoldDB" id="A0A4Z0ZXX6"/>
<gene>
    <name evidence="1" type="ORF">EHQ62_16975</name>
</gene>
<dbReference type="RefSeq" id="WP_135645037.1">
    <property type="nucleotide sequence ID" value="NZ_RQGH01000035.1"/>
</dbReference>
<reference evidence="1" key="1">
    <citation type="journal article" date="2019" name="PLoS Negl. Trop. Dis.">
        <title>Revisiting the worldwide diversity of Leptospira species in the environment.</title>
        <authorList>
            <person name="Vincent A.T."/>
            <person name="Schiettekatte O."/>
            <person name="Bourhy P."/>
            <person name="Veyrier F.J."/>
            <person name="Picardeau M."/>
        </authorList>
    </citation>
    <scope>NUCLEOTIDE SEQUENCE [LARGE SCALE GENOMIC DNA]</scope>
    <source>
        <strain evidence="1">201702451</strain>
    </source>
</reference>
<organism evidence="1 2">
    <name type="scientific">Leptospira jelokensis</name>
    <dbReference type="NCBI Taxonomy" id="2484931"/>
    <lineage>
        <taxon>Bacteria</taxon>
        <taxon>Pseudomonadati</taxon>
        <taxon>Spirochaetota</taxon>
        <taxon>Spirochaetia</taxon>
        <taxon>Leptospirales</taxon>
        <taxon>Leptospiraceae</taxon>
        <taxon>Leptospira</taxon>
    </lineage>
</organism>
<evidence type="ECO:0000313" key="2">
    <source>
        <dbReference type="Proteomes" id="UP000297567"/>
    </source>
</evidence>
<accession>A0A4Z0ZXX6</accession>
<evidence type="ECO:0000313" key="1">
    <source>
        <dbReference type="EMBL" id="TGL58588.1"/>
    </source>
</evidence>
<name>A0A4Z0ZXX6_9LEPT</name>
<proteinExistence type="predicted"/>
<comment type="caution">
    <text evidence="1">The sequence shown here is derived from an EMBL/GenBank/DDBJ whole genome shotgun (WGS) entry which is preliminary data.</text>
</comment>